<evidence type="ECO:0000256" key="1">
    <source>
        <dbReference type="SAM" id="MobiDB-lite"/>
    </source>
</evidence>
<dbReference type="Proteomes" id="UP000335636">
    <property type="component" value="Unassembled WGS sequence"/>
</dbReference>
<reference evidence="2" key="1">
    <citation type="submission" date="2019-04" db="EMBL/GenBank/DDBJ databases">
        <authorList>
            <person name="Alioto T."/>
            <person name="Alioto T."/>
        </authorList>
    </citation>
    <scope>NUCLEOTIDE SEQUENCE [LARGE SCALE GENOMIC DNA]</scope>
</reference>
<comment type="caution">
    <text evidence="2">The sequence shown here is derived from an EMBL/GenBank/DDBJ whole genome shotgun (WGS) entry which is preliminary data.</text>
</comment>
<keyword evidence="3" id="KW-1185">Reference proteome</keyword>
<proteinExistence type="predicted"/>
<sequence>KHGSYVAESPRQKNNPYPKPGLGAVTDSGAQRCRDVGGQEAEGLLTARSLSVSVPATRGSSLQDPAS</sequence>
<feature type="region of interest" description="Disordered" evidence="1">
    <location>
        <begin position="1"/>
        <end position="29"/>
    </location>
</feature>
<organism evidence="2 3">
    <name type="scientific">Marmota monax</name>
    <name type="common">Woodchuck</name>
    <dbReference type="NCBI Taxonomy" id="9995"/>
    <lineage>
        <taxon>Eukaryota</taxon>
        <taxon>Metazoa</taxon>
        <taxon>Chordata</taxon>
        <taxon>Craniata</taxon>
        <taxon>Vertebrata</taxon>
        <taxon>Euteleostomi</taxon>
        <taxon>Mammalia</taxon>
        <taxon>Eutheria</taxon>
        <taxon>Euarchontoglires</taxon>
        <taxon>Glires</taxon>
        <taxon>Rodentia</taxon>
        <taxon>Sciuromorpha</taxon>
        <taxon>Sciuridae</taxon>
        <taxon>Xerinae</taxon>
        <taxon>Marmotini</taxon>
        <taxon>Marmota</taxon>
    </lineage>
</organism>
<feature type="non-terminal residue" evidence="2">
    <location>
        <position position="67"/>
    </location>
</feature>
<name>A0A5E4BYE7_MARMO</name>
<protein>
    <submittedName>
        <fullName evidence="2">Uncharacterized protein</fullName>
    </submittedName>
</protein>
<accession>A0A5E4BYE7</accession>
<feature type="non-terminal residue" evidence="2">
    <location>
        <position position="1"/>
    </location>
</feature>
<evidence type="ECO:0000313" key="2">
    <source>
        <dbReference type="EMBL" id="VTJ74505.1"/>
    </source>
</evidence>
<evidence type="ECO:0000313" key="3">
    <source>
        <dbReference type="Proteomes" id="UP000335636"/>
    </source>
</evidence>
<dbReference type="EMBL" id="CABDUW010000746">
    <property type="protein sequence ID" value="VTJ74505.1"/>
    <property type="molecule type" value="Genomic_DNA"/>
</dbReference>
<dbReference type="AlphaFoldDB" id="A0A5E4BYE7"/>
<gene>
    <name evidence="2" type="ORF">MONAX_5E029710</name>
</gene>